<organism evidence="7 8">
    <name type="scientific">Thermococcus indicus</name>
    <dbReference type="NCBI Taxonomy" id="2586643"/>
    <lineage>
        <taxon>Archaea</taxon>
        <taxon>Methanobacteriati</taxon>
        <taxon>Methanobacteriota</taxon>
        <taxon>Thermococci</taxon>
        <taxon>Thermococcales</taxon>
        <taxon>Thermococcaceae</taxon>
        <taxon>Thermococcus</taxon>
    </lineage>
</organism>
<dbReference type="OrthoDB" id="10741at2157"/>
<dbReference type="PANTHER" id="PTHR12227:SF0">
    <property type="entry name" value="GLYCERATE KINASE"/>
    <property type="match status" value="1"/>
</dbReference>
<evidence type="ECO:0000256" key="2">
    <source>
        <dbReference type="ARBA" id="ARBA00022741"/>
    </source>
</evidence>
<keyword evidence="3 7" id="KW-0418">Kinase</keyword>
<dbReference type="Proteomes" id="UP000306007">
    <property type="component" value="Chromosome"/>
</dbReference>
<dbReference type="InterPro" id="IPR007835">
    <property type="entry name" value="MOFRL"/>
</dbReference>
<name>A0A4Y5SPE6_9EURY</name>
<dbReference type="Pfam" id="PF05161">
    <property type="entry name" value="MOFRL"/>
    <property type="match status" value="1"/>
</dbReference>
<keyword evidence="1" id="KW-0808">Transferase</keyword>
<protein>
    <submittedName>
        <fullName evidence="7">Glycerate kinase</fullName>
    </submittedName>
</protein>
<dbReference type="RefSeq" id="WP_139681240.1">
    <property type="nucleotide sequence ID" value="NZ_CP040846.1"/>
</dbReference>
<dbReference type="Gene3D" id="3.40.50.10180">
    <property type="entry name" value="Glycerate kinase, MOFRL-like N-terminal domain"/>
    <property type="match status" value="1"/>
</dbReference>
<evidence type="ECO:0000256" key="1">
    <source>
        <dbReference type="ARBA" id="ARBA00022679"/>
    </source>
</evidence>
<dbReference type="PANTHER" id="PTHR12227">
    <property type="entry name" value="GLYCERATE KINASE"/>
    <property type="match status" value="1"/>
</dbReference>
<keyword evidence="8" id="KW-1185">Reference proteome</keyword>
<dbReference type="InterPro" id="IPR039760">
    <property type="entry name" value="MOFRL_protein"/>
</dbReference>
<feature type="domain" description="MOFRL-associated" evidence="6">
    <location>
        <begin position="7"/>
        <end position="244"/>
    </location>
</feature>
<feature type="domain" description="MOFRL" evidence="5">
    <location>
        <begin position="325"/>
        <end position="428"/>
    </location>
</feature>
<evidence type="ECO:0000259" key="6">
    <source>
        <dbReference type="Pfam" id="PF13660"/>
    </source>
</evidence>
<dbReference type="KEGG" id="tic:FH039_10255"/>
<dbReference type="InterPro" id="IPR037035">
    <property type="entry name" value="GK-like_C_sf"/>
</dbReference>
<dbReference type="GO" id="GO:0005524">
    <property type="term" value="F:ATP binding"/>
    <property type="evidence" value="ECO:0007669"/>
    <property type="project" value="UniProtKB-KW"/>
</dbReference>
<accession>A0A4Y5SPE6</accession>
<dbReference type="Gene3D" id="3.40.1480.10">
    <property type="entry name" value="MOFRL domain"/>
    <property type="match status" value="1"/>
</dbReference>
<evidence type="ECO:0000313" key="8">
    <source>
        <dbReference type="Proteomes" id="UP000306007"/>
    </source>
</evidence>
<evidence type="ECO:0000313" key="7">
    <source>
        <dbReference type="EMBL" id="QDA31910.1"/>
    </source>
</evidence>
<keyword evidence="4" id="KW-0067">ATP-binding</keyword>
<dbReference type="FunFam" id="3.40.50.10180:FF:000001">
    <property type="entry name" value="Glycerate kinase"/>
    <property type="match status" value="1"/>
</dbReference>
<dbReference type="InterPro" id="IPR025286">
    <property type="entry name" value="MOFRL_assoc_dom"/>
</dbReference>
<proteinExistence type="predicted"/>
<dbReference type="GO" id="GO:0005737">
    <property type="term" value="C:cytoplasm"/>
    <property type="evidence" value="ECO:0007669"/>
    <property type="project" value="TreeGrafter"/>
</dbReference>
<dbReference type="Pfam" id="PF13660">
    <property type="entry name" value="DUF4147"/>
    <property type="match status" value="1"/>
</dbReference>
<dbReference type="EMBL" id="CP040846">
    <property type="protein sequence ID" value="QDA31910.1"/>
    <property type="molecule type" value="Genomic_DNA"/>
</dbReference>
<keyword evidence="2" id="KW-0547">Nucleotide-binding</keyword>
<dbReference type="InterPro" id="IPR038614">
    <property type="entry name" value="GK_N_sf"/>
</dbReference>
<gene>
    <name evidence="7" type="ORF">FH039_10255</name>
</gene>
<dbReference type="GO" id="GO:0008887">
    <property type="term" value="F:glycerate kinase activity"/>
    <property type="evidence" value="ECO:0007669"/>
    <property type="project" value="InterPro"/>
</dbReference>
<reference evidence="7 8" key="1">
    <citation type="submission" date="2019-06" db="EMBL/GenBank/DDBJ databases">
        <title>Thermococcus indicus sp. nov., a Fe(III)-reducing hyperthermophilic archaeon isolated from the Onnuri vent field of the Central Indian Ocean ridge.</title>
        <authorList>
            <person name="Lim J.K."/>
            <person name="Kim Y.J."/>
            <person name="Kwon K.K."/>
        </authorList>
    </citation>
    <scope>NUCLEOTIDE SEQUENCE [LARGE SCALE GENOMIC DNA]</scope>
    <source>
        <strain evidence="7 8">IOH1</strain>
    </source>
</reference>
<evidence type="ECO:0000256" key="3">
    <source>
        <dbReference type="ARBA" id="ARBA00022777"/>
    </source>
</evidence>
<dbReference type="SUPFAM" id="SSF82544">
    <property type="entry name" value="GckA/TtuD-like"/>
    <property type="match status" value="1"/>
</dbReference>
<evidence type="ECO:0000259" key="5">
    <source>
        <dbReference type="Pfam" id="PF05161"/>
    </source>
</evidence>
<sequence>MTPKETALALMDAALKAADPYLAVKRNLGIEGNHLVVSGEMFPVRGRIYLLAFGKAACSMARAVVDPLGERIEGGVIITKYGYAENCPGLGRLKVIEAGHPVPDENSILAGKLGLELAEKVGENDILLVLISGGGSALFLLPERGITLEDKIRTNELLLKSGAKIYEINTVRKHISAVKGGKLAKRVRGTVISLILSDVVGDPLEAIASGPTVKDPTTFGDAFRILRLYGVWEKLPESVKRHIELGLEGKAEETLKEDLPNVHNFIVGSNTLACESALAKAKELGYNALLLTTTLEGEAREIALAIGSVVQEIARYDRPIPKPTVLIAGGEWTVTIEGKAGLGGPNQEFALSIARKIAGLNAVVLAVDTDGTDGPTDAAGGIVGGKTLGLLREAGIDVEEALRRHDAYPALERVGALLKIGPTGTNVNSLVVAVIPKERWHVHYPSKGERGC</sequence>
<dbReference type="GeneID" id="40475569"/>
<dbReference type="AlphaFoldDB" id="A0A4Y5SPE6"/>
<evidence type="ECO:0000256" key="4">
    <source>
        <dbReference type="ARBA" id="ARBA00022840"/>
    </source>
</evidence>